<dbReference type="Proteomes" id="UP000185511">
    <property type="component" value="Chromosome"/>
</dbReference>
<feature type="compositionally biased region" description="Basic and acidic residues" evidence="2">
    <location>
        <begin position="139"/>
        <end position="148"/>
    </location>
</feature>
<evidence type="ECO:0000313" key="4">
    <source>
        <dbReference type="EMBL" id="APU14159.1"/>
    </source>
</evidence>
<protein>
    <recommendedName>
        <fullName evidence="3">Activator of Hsp90 ATPase homologue 1/2-like C-terminal domain-containing protein</fullName>
    </recommendedName>
</protein>
<dbReference type="Pfam" id="PF08327">
    <property type="entry name" value="AHSA1"/>
    <property type="match status" value="1"/>
</dbReference>
<keyword evidence="5" id="KW-1185">Reference proteome</keyword>
<dbReference type="Gene3D" id="3.30.530.20">
    <property type="match status" value="1"/>
</dbReference>
<dbReference type="EMBL" id="CP016076">
    <property type="protein sequence ID" value="APU14159.1"/>
    <property type="molecule type" value="Genomic_DNA"/>
</dbReference>
<sequence>MTPDLIRREIHIAASQDRVWTVLTEADQLAAWFAFDGAEIDLRPGGALVLRWKEHGAFHGIVEVVEPPRRLAFRWALLPDVPPAEGNATLVEFTLSPDGEGTLVQVAERGFRELAGSDDERSQHVRDNEQGWEGGLTSLRDHVDSLTA</sequence>
<organism evidence="4 5">
    <name type="scientific">Actinoalloteichus fjordicus</name>
    <dbReference type="NCBI Taxonomy" id="1612552"/>
    <lineage>
        <taxon>Bacteria</taxon>
        <taxon>Bacillati</taxon>
        <taxon>Actinomycetota</taxon>
        <taxon>Actinomycetes</taxon>
        <taxon>Pseudonocardiales</taxon>
        <taxon>Pseudonocardiaceae</taxon>
        <taxon>Actinoalloteichus</taxon>
    </lineage>
</organism>
<dbReference type="SUPFAM" id="SSF55961">
    <property type="entry name" value="Bet v1-like"/>
    <property type="match status" value="1"/>
</dbReference>
<gene>
    <name evidence="4" type="ORF">UA74_10480</name>
</gene>
<dbReference type="RefSeq" id="WP_075740081.1">
    <property type="nucleotide sequence ID" value="NZ_CP016076.1"/>
</dbReference>
<dbReference type="InterPro" id="IPR013538">
    <property type="entry name" value="ASHA1/2-like_C"/>
</dbReference>
<comment type="similarity">
    <text evidence="1">Belongs to the AHA1 family.</text>
</comment>
<feature type="compositionally biased region" description="Basic and acidic residues" evidence="2">
    <location>
        <begin position="118"/>
        <end position="129"/>
    </location>
</feature>
<name>A0AAC9LD63_9PSEU</name>
<evidence type="ECO:0000256" key="2">
    <source>
        <dbReference type="SAM" id="MobiDB-lite"/>
    </source>
</evidence>
<feature type="region of interest" description="Disordered" evidence="2">
    <location>
        <begin position="115"/>
        <end position="148"/>
    </location>
</feature>
<evidence type="ECO:0000256" key="1">
    <source>
        <dbReference type="ARBA" id="ARBA00006817"/>
    </source>
</evidence>
<dbReference type="AlphaFoldDB" id="A0AAC9LD63"/>
<feature type="domain" description="Activator of Hsp90 ATPase homologue 1/2-like C-terminal" evidence="3">
    <location>
        <begin position="14"/>
        <end position="143"/>
    </location>
</feature>
<evidence type="ECO:0000313" key="5">
    <source>
        <dbReference type="Proteomes" id="UP000185511"/>
    </source>
</evidence>
<dbReference type="KEGG" id="acad:UA74_10480"/>
<accession>A0AAC9LD63</accession>
<reference evidence="5" key="1">
    <citation type="submission" date="2016-06" db="EMBL/GenBank/DDBJ databases">
        <title>Complete genome sequence of Actinoalloteichus fjordicus DSM 46855 (=ADI127-17), type strain of the new species Actinoalloteichus fjordicus.</title>
        <authorList>
            <person name="Ruckert C."/>
            <person name="Nouioui I."/>
            <person name="Willmese J."/>
            <person name="van Wezel G."/>
            <person name="Klenk H.-P."/>
            <person name="Kalinowski J."/>
            <person name="Zotchev S.B."/>
        </authorList>
    </citation>
    <scope>NUCLEOTIDE SEQUENCE [LARGE SCALE GENOMIC DNA]</scope>
    <source>
        <strain evidence="5">ADI127-7</strain>
    </source>
</reference>
<proteinExistence type="inferred from homology"/>
<evidence type="ECO:0000259" key="3">
    <source>
        <dbReference type="Pfam" id="PF08327"/>
    </source>
</evidence>
<dbReference type="InterPro" id="IPR023393">
    <property type="entry name" value="START-like_dom_sf"/>
</dbReference>